<feature type="region of interest" description="Disordered" evidence="7">
    <location>
        <begin position="160"/>
        <end position="187"/>
    </location>
</feature>
<proteinExistence type="inferred from homology"/>
<feature type="compositionally biased region" description="Basic residues" evidence="7">
    <location>
        <begin position="160"/>
        <end position="174"/>
    </location>
</feature>
<sequence length="187" mass="22473">MAASTACRFTAICRQFQRTVKISLPTKPQYPSHTLVNYHSCLQGYVLLKEKNMLNTIEQEAKRKCVPMPSPERVKKVFRSMKRLDSVVKEREDALRLLQTGQEKGRPGEWRRNIFGKTFWYRFREHPVPWYMNKIYKRKRFYTPSFVAPYTRLSLEKHLKSKTRRERKEKQKQKKLQEVFSKKTAQV</sequence>
<dbReference type="Pfam" id="PF06984">
    <property type="entry name" value="MRP-L47"/>
    <property type="match status" value="1"/>
</dbReference>
<gene>
    <name evidence="8" type="ORF">Baya_2712</name>
</gene>
<evidence type="ECO:0000256" key="3">
    <source>
        <dbReference type="ARBA" id="ARBA00022980"/>
    </source>
</evidence>
<organism evidence="8 9">
    <name type="scientific">Bagarius yarrelli</name>
    <name type="common">Goonch</name>
    <name type="synonym">Bagrus yarrelli</name>
    <dbReference type="NCBI Taxonomy" id="175774"/>
    <lineage>
        <taxon>Eukaryota</taxon>
        <taxon>Metazoa</taxon>
        <taxon>Chordata</taxon>
        <taxon>Craniata</taxon>
        <taxon>Vertebrata</taxon>
        <taxon>Euteleostomi</taxon>
        <taxon>Actinopterygii</taxon>
        <taxon>Neopterygii</taxon>
        <taxon>Teleostei</taxon>
        <taxon>Ostariophysi</taxon>
        <taxon>Siluriformes</taxon>
        <taxon>Sisoridae</taxon>
        <taxon>Sisorinae</taxon>
        <taxon>Bagarius</taxon>
    </lineage>
</organism>
<evidence type="ECO:0000313" key="8">
    <source>
        <dbReference type="EMBL" id="TVK90631.1"/>
    </source>
</evidence>
<dbReference type="GO" id="GO:0032543">
    <property type="term" value="P:mitochondrial translation"/>
    <property type="evidence" value="ECO:0007669"/>
    <property type="project" value="TreeGrafter"/>
</dbReference>
<dbReference type="Proteomes" id="UP000319801">
    <property type="component" value="Unassembled WGS sequence"/>
</dbReference>
<evidence type="ECO:0000256" key="4">
    <source>
        <dbReference type="ARBA" id="ARBA00023128"/>
    </source>
</evidence>
<dbReference type="GO" id="GO:0003735">
    <property type="term" value="F:structural constituent of ribosome"/>
    <property type="evidence" value="ECO:0007669"/>
    <property type="project" value="InterPro"/>
</dbReference>
<comment type="similarity">
    <text evidence="2">Belongs to the universal ribosomal protein uL29 family.</text>
</comment>
<dbReference type="AlphaFoldDB" id="A0A556VYA1"/>
<evidence type="ECO:0000313" key="9">
    <source>
        <dbReference type="Proteomes" id="UP000319801"/>
    </source>
</evidence>
<dbReference type="PANTHER" id="PTHR21183:SF18">
    <property type="entry name" value="LARGE RIBOSOMAL SUBUNIT PROTEIN UL29M"/>
    <property type="match status" value="1"/>
</dbReference>
<evidence type="ECO:0000256" key="5">
    <source>
        <dbReference type="ARBA" id="ARBA00023274"/>
    </source>
</evidence>
<comment type="caution">
    <text evidence="8">The sequence shown here is derived from an EMBL/GenBank/DDBJ whole genome shotgun (WGS) entry which is preliminary data.</text>
</comment>
<dbReference type="OrthoDB" id="270763at2759"/>
<dbReference type="Gene3D" id="6.10.330.20">
    <property type="match status" value="1"/>
</dbReference>
<reference evidence="8 9" key="1">
    <citation type="journal article" date="2019" name="Genome Biol. Evol.">
        <title>Whole-Genome Sequencing of the Giant Devil Catfish, Bagarius yarrelli.</title>
        <authorList>
            <person name="Jiang W."/>
            <person name="Lv Y."/>
            <person name="Cheng L."/>
            <person name="Yang K."/>
            <person name="Chao B."/>
            <person name="Wang X."/>
            <person name="Li Y."/>
            <person name="Pan X."/>
            <person name="You X."/>
            <person name="Zhang Y."/>
            <person name="Yang J."/>
            <person name="Li J."/>
            <person name="Zhang X."/>
            <person name="Liu S."/>
            <person name="Sun C."/>
            <person name="Yang J."/>
            <person name="Shi Q."/>
        </authorList>
    </citation>
    <scope>NUCLEOTIDE SEQUENCE [LARGE SCALE GENOMIC DNA]</scope>
    <source>
        <strain evidence="8">JWS20170419001</strain>
        <tissue evidence="8">Muscle</tissue>
    </source>
</reference>
<keyword evidence="9" id="KW-1185">Reference proteome</keyword>
<comment type="subcellular location">
    <subcellularLocation>
        <location evidence="1">Mitochondrion</location>
    </subcellularLocation>
</comment>
<protein>
    <recommendedName>
        <fullName evidence="6">Large ribosomal subunit protein uL29m</fullName>
    </recommendedName>
</protein>
<evidence type="ECO:0000256" key="6">
    <source>
        <dbReference type="ARBA" id="ARBA00035289"/>
    </source>
</evidence>
<keyword evidence="5" id="KW-0687">Ribonucleoprotein</keyword>
<keyword evidence="3 8" id="KW-0689">Ribosomal protein</keyword>
<dbReference type="InterPro" id="IPR010729">
    <property type="entry name" value="Ribosomal_uL29_mit"/>
</dbReference>
<dbReference type="InterPro" id="IPR038340">
    <property type="entry name" value="MRP-L47_sf"/>
</dbReference>
<evidence type="ECO:0000256" key="2">
    <source>
        <dbReference type="ARBA" id="ARBA00009254"/>
    </source>
</evidence>
<evidence type="ECO:0000256" key="7">
    <source>
        <dbReference type="SAM" id="MobiDB-lite"/>
    </source>
</evidence>
<dbReference type="EMBL" id="VCAZ01000007">
    <property type="protein sequence ID" value="TVK90631.1"/>
    <property type="molecule type" value="Genomic_DNA"/>
</dbReference>
<accession>A0A556VYA1</accession>
<dbReference type="GO" id="GO:0005762">
    <property type="term" value="C:mitochondrial large ribosomal subunit"/>
    <property type="evidence" value="ECO:0007669"/>
    <property type="project" value="TreeGrafter"/>
</dbReference>
<keyword evidence="4" id="KW-0496">Mitochondrion</keyword>
<evidence type="ECO:0000256" key="1">
    <source>
        <dbReference type="ARBA" id="ARBA00004173"/>
    </source>
</evidence>
<name>A0A556VYA1_BAGYA</name>
<dbReference type="PANTHER" id="PTHR21183">
    <property type="entry name" value="RIBOSOMAL PROTEIN L47, MITOCHONDRIAL-RELATED"/>
    <property type="match status" value="1"/>
</dbReference>